<gene>
    <name evidence="1" type="ORF">SS1G_10718</name>
</gene>
<name>A7EZF1_SCLS1</name>
<keyword evidence="2" id="KW-1185">Reference proteome</keyword>
<dbReference type="Proteomes" id="UP000001312">
    <property type="component" value="Unassembled WGS sequence"/>
</dbReference>
<organism evidence="1 2">
    <name type="scientific">Sclerotinia sclerotiorum (strain ATCC 18683 / 1980 / Ss-1)</name>
    <name type="common">White mold</name>
    <name type="synonym">Whetzelinia sclerotiorum</name>
    <dbReference type="NCBI Taxonomy" id="665079"/>
    <lineage>
        <taxon>Eukaryota</taxon>
        <taxon>Fungi</taxon>
        <taxon>Dikarya</taxon>
        <taxon>Ascomycota</taxon>
        <taxon>Pezizomycotina</taxon>
        <taxon>Leotiomycetes</taxon>
        <taxon>Helotiales</taxon>
        <taxon>Sclerotiniaceae</taxon>
        <taxon>Sclerotinia</taxon>
    </lineage>
</organism>
<protein>
    <submittedName>
        <fullName evidence="1">Uncharacterized protein</fullName>
    </submittedName>
</protein>
<evidence type="ECO:0000313" key="2">
    <source>
        <dbReference type="Proteomes" id="UP000001312"/>
    </source>
</evidence>
<dbReference type="InParanoid" id="A7EZF1"/>
<sequence>MSCRECTICSFALTGIEMLEKRKRQEYALIWVPDTVFSNTAPSMGTNFMWSLERITPAAAAIVNVELL</sequence>
<dbReference type="GeneID" id="5484327"/>
<evidence type="ECO:0000313" key="1">
    <source>
        <dbReference type="EMBL" id="EDN94843.1"/>
    </source>
</evidence>
<dbReference type="KEGG" id="ssl:SS1G_10718"/>
<accession>A7EZF1</accession>
<dbReference type="AlphaFoldDB" id="A7EZF1"/>
<dbReference type="EMBL" id="CH476636">
    <property type="protein sequence ID" value="EDN94843.1"/>
    <property type="molecule type" value="Genomic_DNA"/>
</dbReference>
<dbReference type="RefSeq" id="XP_001588271.1">
    <property type="nucleotide sequence ID" value="XM_001588221.1"/>
</dbReference>
<proteinExistence type="predicted"/>
<reference evidence="2" key="1">
    <citation type="journal article" date="2011" name="PLoS Genet.">
        <title>Genomic analysis of the necrotrophic fungal pathogens Sclerotinia sclerotiorum and Botrytis cinerea.</title>
        <authorList>
            <person name="Amselem J."/>
            <person name="Cuomo C.A."/>
            <person name="van Kan J.A."/>
            <person name="Viaud M."/>
            <person name="Benito E.P."/>
            <person name="Couloux A."/>
            <person name="Coutinho P.M."/>
            <person name="de Vries R.P."/>
            <person name="Dyer P.S."/>
            <person name="Fillinger S."/>
            <person name="Fournier E."/>
            <person name="Gout L."/>
            <person name="Hahn M."/>
            <person name="Kohn L."/>
            <person name="Lapalu N."/>
            <person name="Plummer K.M."/>
            <person name="Pradier J.M."/>
            <person name="Quevillon E."/>
            <person name="Sharon A."/>
            <person name="Simon A."/>
            <person name="ten Have A."/>
            <person name="Tudzynski B."/>
            <person name="Tudzynski P."/>
            <person name="Wincker P."/>
            <person name="Andrew M."/>
            <person name="Anthouard V."/>
            <person name="Beever R.E."/>
            <person name="Beffa R."/>
            <person name="Benoit I."/>
            <person name="Bouzid O."/>
            <person name="Brault B."/>
            <person name="Chen Z."/>
            <person name="Choquer M."/>
            <person name="Collemare J."/>
            <person name="Cotton P."/>
            <person name="Danchin E.G."/>
            <person name="Da Silva C."/>
            <person name="Gautier A."/>
            <person name="Giraud C."/>
            <person name="Giraud T."/>
            <person name="Gonzalez C."/>
            <person name="Grossetete S."/>
            <person name="Guldener U."/>
            <person name="Henrissat B."/>
            <person name="Howlett B.J."/>
            <person name="Kodira C."/>
            <person name="Kretschmer M."/>
            <person name="Lappartient A."/>
            <person name="Leroch M."/>
            <person name="Levis C."/>
            <person name="Mauceli E."/>
            <person name="Neuveglise C."/>
            <person name="Oeser B."/>
            <person name="Pearson M."/>
            <person name="Poulain J."/>
            <person name="Poussereau N."/>
            <person name="Quesneville H."/>
            <person name="Rascle C."/>
            <person name="Schumacher J."/>
            <person name="Segurens B."/>
            <person name="Sexton A."/>
            <person name="Silva E."/>
            <person name="Sirven C."/>
            <person name="Soanes D.M."/>
            <person name="Talbot N.J."/>
            <person name="Templeton M."/>
            <person name="Yandava C."/>
            <person name="Yarden O."/>
            <person name="Zeng Q."/>
            <person name="Rollins J.A."/>
            <person name="Lebrun M.H."/>
            <person name="Dickman M."/>
        </authorList>
    </citation>
    <scope>NUCLEOTIDE SEQUENCE [LARGE SCALE GENOMIC DNA]</scope>
    <source>
        <strain evidence="2">ATCC 18683 / 1980 / Ss-1</strain>
    </source>
</reference>